<evidence type="ECO:0000313" key="2">
    <source>
        <dbReference type="Proteomes" id="UP000321886"/>
    </source>
</evidence>
<dbReference type="OrthoDB" id="2966017at2"/>
<evidence type="ECO:0000313" key="1">
    <source>
        <dbReference type="EMBL" id="GEN53274.1"/>
    </source>
</evidence>
<reference evidence="1 2" key="1">
    <citation type="submission" date="2019-07" db="EMBL/GenBank/DDBJ databases">
        <title>Whole genome shotgun sequence of Halobacillus faecis NBRC 103569.</title>
        <authorList>
            <person name="Hosoyama A."/>
            <person name="Uohara A."/>
            <person name="Ohji S."/>
            <person name="Ichikawa N."/>
        </authorList>
    </citation>
    <scope>NUCLEOTIDE SEQUENCE [LARGE SCALE GENOMIC DNA]</scope>
    <source>
        <strain evidence="1 2">NBRC 103569</strain>
    </source>
</reference>
<protein>
    <submittedName>
        <fullName evidence="1">Uncharacterized protein</fullName>
    </submittedName>
</protein>
<name>A0A511WQ59_9BACI</name>
<dbReference type="EMBL" id="BJYD01000012">
    <property type="protein sequence ID" value="GEN53274.1"/>
    <property type="molecule type" value="Genomic_DNA"/>
</dbReference>
<dbReference type="RefSeq" id="WP_146814804.1">
    <property type="nucleotide sequence ID" value="NZ_BJYD01000012.1"/>
</dbReference>
<gene>
    <name evidence="1" type="ORF">HFA01_15360</name>
</gene>
<dbReference type="AlphaFoldDB" id="A0A511WQ59"/>
<comment type="caution">
    <text evidence="1">The sequence shown here is derived from an EMBL/GenBank/DDBJ whole genome shotgun (WGS) entry which is preliminary data.</text>
</comment>
<sequence length="201" mass="23506">MKETTKLQADELIHMYEKMLHDLSYDLHERYSHLLTGLLHQMDQESGGAKFALLLTHIIDDMRSKSNETTPLSLAQRGVIPAVKQFSKEIENRFGVTVRLLTENGSFSIDQRILFRLIQQTILLIIEHADTDAIDIHLEEESATFQFLSPHEQVNVDEEGFLRLIQKRTGMELKIEQRSGLWFWIYFKKRGNDDDFHCDCR</sequence>
<organism evidence="1 2">
    <name type="scientific">Halobacillus faecis</name>
    <dbReference type="NCBI Taxonomy" id="360184"/>
    <lineage>
        <taxon>Bacteria</taxon>
        <taxon>Bacillati</taxon>
        <taxon>Bacillota</taxon>
        <taxon>Bacilli</taxon>
        <taxon>Bacillales</taxon>
        <taxon>Bacillaceae</taxon>
        <taxon>Halobacillus</taxon>
    </lineage>
</organism>
<dbReference type="Proteomes" id="UP000321886">
    <property type="component" value="Unassembled WGS sequence"/>
</dbReference>
<accession>A0A511WQ59</accession>
<keyword evidence="2" id="KW-1185">Reference proteome</keyword>
<proteinExistence type="predicted"/>